<dbReference type="EMBL" id="JAADYS010000334">
    <property type="protein sequence ID" value="KAF4470488.1"/>
    <property type="molecule type" value="Genomic_DNA"/>
</dbReference>
<organism evidence="2 3">
    <name type="scientific">Fusarium albosuccineum</name>
    <dbReference type="NCBI Taxonomy" id="1237068"/>
    <lineage>
        <taxon>Eukaryota</taxon>
        <taxon>Fungi</taxon>
        <taxon>Dikarya</taxon>
        <taxon>Ascomycota</taxon>
        <taxon>Pezizomycotina</taxon>
        <taxon>Sordariomycetes</taxon>
        <taxon>Hypocreomycetidae</taxon>
        <taxon>Hypocreales</taxon>
        <taxon>Nectriaceae</taxon>
        <taxon>Fusarium</taxon>
        <taxon>Fusarium decemcellulare species complex</taxon>
    </lineage>
</organism>
<proteinExistence type="predicted"/>
<gene>
    <name evidence="2" type="ORF">FALBO_2606</name>
</gene>
<feature type="region of interest" description="Disordered" evidence="1">
    <location>
        <begin position="73"/>
        <end position="110"/>
    </location>
</feature>
<keyword evidence="3" id="KW-1185">Reference proteome</keyword>
<feature type="compositionally biased region" description="Basic and acidic residues" evidence="1">
    <location>
        <begin position="80"/>
        <end position="97"/>
    </location>
</feature>
<reference evidence="2 3" key="1">
    <citation type="submission" date="2020-01" db="EMBL/GenBank/DDBJ databases">
        <title>Identification and distribution of gene clusters putatively required for synthesis of sphingolipid metabolism inhibitors in phylogenetically diverse species of the filamentous fungus Fusarium.</title>
        <authorList>
            <person name="Kim H.-S."/>
            <person name="Busman M."/>
            <person name="Brown D.W."/>
            <person name="Divon H."/>
            <person name="Uhlig S."/>
            <person name="Proctor R.H."/>
        </authorList>
    </citation>
    <scope>NUCLEOTIDE SEQUENCE [LARGE SCALE GENOMIC DNA]</scope>
    <source>
        <strain evidence="2 3">NRRL 20459</strain>
    </source>
</reference>
<dbReference type="AlphaFoldDB" id="A0A8H4LMV6"/>
<dbReference type="Proteomes" id="UP000554235">
    <property type="component" value="Unassembled WGS sequence"/>
</dbReference>
<comment type="caution">
    <text evidence="2">The sequence shown here is derived from an EMBL/GenBank/DDBJ whole genome shotgun (WGS) entry which is preliminary data.</text>
</comment>
<name>A0A8H4LMV6_9HYPO</name>
<evidence type="ECO:0000313" key="2">
    <source>
        <dbReference type="EMBL" id="KAF4470488.1"/>
    </source>
</evidence>
<accession>A0A8H4LMV6</accession>
<evidence type="ECO:0000313" key="3">
    <source>
        <dbReference type="Proteomes" id="UP000554235"/>
    </source>
</evidence>
<sequence>MAALPETGQSNGDSDSGTLDQSLRELDARAESILDPLLLARYRRYCLQMFRDLVATTARPTKSQRLDRLFAEDDAVSASDRPEHNNGSDDGHLRTSNDNRPLPTPRQDRDFRMQVLRECRHWLKHEVKSGTVREQADTSVCYLLDNGKPPVSNTGDLFDDKIEAYFCSTAEALSLTASRTITQPMILQDQQPFPWMAGSTPTEQLFSSWVAGPDRGLGAWVTRSYAPFTGASPSKKLISDIHYKFFPQQRPDDAPVDEQGGGLAEDFWHVSFLTIFLPVPQPSFLATPNCQLLSHMRTRTDDLITDKASSHEHFHRVRSGEVDLATRMSQHYGSGSHSRGGLGPVLRVASRQPIVNNAASRDQAAQIPKAGGFEDVPQSRPSRTKRQCPNTPHSIRRPKRRSARRAISRHEEQACGVTRSETLQYDTAEPSSAHQATKTSGDELAEIAFGLEIEFGCPGGDEIIPKDGEARSSFEREQEALQCDRLYENLSNSLNRHGLTSSYLMMRLYYDYPECGLPDKQPPMHEVYSLQHCDVRIPGHPEGKPKPRYYKTWGFRYEGSCEAGLSGLDDDLRPVELNTPVFTEAEWLDGFPSLHKALTTIREATGGLIRVGSSYGTHVSMSYTKSSDDSDDDLLKSFKRLLTLIYIIEDHLFGLTCPGRQESGGLFLAAERDWVPVSDVSGSATRDDEASDNLPDNLVNAMRREMMLIWKSCSIFELAERVCWAPRTGDVRRRSVRIHRAEDDVPHEIICRKEHGDDSHLDDDSPVDDDESVSTQSSGESTDDGVGDEADDGLEGHVCHSDGPSGKDNNDPCGDTSTDGDDDTARDQAESNALIVEVRYFPASFEAPFLQTM</sequence>
<feature type="non-terminal residue" evidence="2">
    <location>
        <position position="1"/>
    </location>
</feature>
<evidence type="ECO:0000256" key="1">
    <source>
        <dbReference type="SAM" id="MobiDB-lite"/>
    </source>
</evidence>
<feature type="region of interest" description="Disordered" evidence="1">
    <location>
        <begin position="749"/>
        <end position="830"/>
    </location>
</feature>
<protein>
    <submittedName>
        <fullName evidence="2">Uncharacterized protein</fullName>
    </submittedName>
</protein>
<feature type="compositionally biased region" description="Basic and acidic residues" evidence="1">
    <location>
        <begin position="749"/>
        <end position="763"/>
    </location>
</feature>
<feature type="region of interest" description="Disordered" evidence="1">
    <location>
        <begin position="358"/>
        <end position="404"/>
    </location>
</feature>
<feature type="compositionally biased region" description="Basic residues" evidence="1">
    <location>
        <begin position="394"/>
        <end position="404"/>
    </location>
</feature>
<feature type="compositionally biased region" description="Acidic residues" evidence="1">
    <location>
        <begin position="781"/>
        <end position="793"/>
    </location>
</feature>